<dbReference type="OrthoDB" id="5243516at2"/>
<feature type="transmembrane region" description="Helical" evidence="5">
    <location>
        <begin position="361"/>
        <end position="382"/>
    </location>
</feature>
<dbReference type="InterPro" id="IPR036259">
    <property type="entry name" value="MFS_trans_sf"/>
</dbReference>
<feature type="transmembrane region" description="Helical" evidence="5">
    <location>
        <begin position="166"/>
        <end position="185"/>
    </location>
</feature>
<dbReference type="EMBL" id="BIFH01000014">
    <property type="protein sequence ID" value="GCD93816.1"/>
    <property type="molecule type" value="Genomic_DNA"/>
</dbReference>
<evidence type="ECO:0000256" key="1">
    <source>
        <dbReference type="ARBA" id="ARBA00004651"/>
    </source>
</evidence>
<evidence type="ECO:0000256" key="3">
    <source>
        <dbReference type="ARBA" id="ARBA00022989"/>
    </source>
</evidence>
<keyword evidence="8" id="KW-1185">Reference proteome</keyword>
<feature type="transmembrane region" description="Helical" evidence="5">
    <location>
        <begin position="138"/>
        <end position="160"/>
    </location>
</feature>
<evidence type="ECO:0000256" key="4">
    <source>
        <dbReference type="ARBA" id="ARBA00023136"/>
    </source>
</evidence>
<feature type="transmembrane region" description="Helical" evidence="5">
    <location>
        <begin position="44"/>
        <end position="66"/>
    </location>
</feature>
<proteinExistence type="predicted"/>
<dbReference type="InterPro" id="IPR011701">
    <property type="entry name" value="MFS"/>
</dbReference>
<feature type="transmembrane region" description="Helical" evidence="5">
    <location>
        <begin position="333"/>
        <end position="355"/>
    </location>
</feature>
<organism evidence="7 8">
    <name type="scientific">Embleya hyalina</name>
    <dbReference type="NCBI Taxonomy" id="516124"/>
    <lineage>
        <taxon>Bacteria</taxon>
        <taxon>Bacillati</taxon>
        <taxon>Actinomycetota</taxon>
        <taxon>Actinomycetes</taxon>
        <taxon>Kitasatosporales</taxon>
        <taxon>Streptomycetaceae</taxon>
        <taxon>Embleya</taxon>
    </lineage>
</organism>
<keyword evidence="3 5" id="KW-1133">Transmembrane helix</keyword>
<feature type="transmembrane region" description="Helical" evidence="5">
    <location>
        <begin position="299"/>
        <end position="321"/>
    </location>
</feature>
<evidence type="ECO:0000256" key="5">
    <source>
        <dbReference type="SAM" id="Phobius"/>
    </source>
</evidence>
<feature type="transmembrane region" description="Helical" evidence="5">
    <location>
        <begin position="21"/>
        <end position="38"/>
    </location>
</feature>
<dbReference type="PROSITE" id="PS50850">
    <property type="entry name" value="MFS"/>
    <property type="match status" value="1"/>
</dbReference>
<dbReference type="PANTHER" id="PTHR23542:SF1">
    <property type="entry name" value="MAJOR FACILITATOR SUPERFAMILY (MFS) PROFILE DOMAIN-CONTAINING PROTEIN"/>
    <property type="match status" value="1"/>
</dbReference>
<evidence type="ECO:0000313" key="8">
    <source>
        <dbReference type="Proteomes" id="UP000286931"/>
    </source>
</evidence>
<feature type="transmembrane region" description="Helical" evidence="5">
    <location>
        <begin position="78"/>
        <end position="98"/>
    </location>
</feature>
<comment type="caution">
    <text evidence="7">The sequence shown here is derived from an EMBL/GenBank/DDBJ whole genome shotgun (WGS) entry which is preliminary data.</text>
</comment>
<name>A0A401YGR6_9ACTN</name>
<keyword evidence="4 5" id="KW-0472">Membrane</keyword>
<dbReference type="GO" id="GO:0022857">
    <property type="term" value="F:transmembrane transporter activity"/>
    <property type="evidence" value="ECO:0007669"/>
    <property type="project" value="InterPro"/>
</dbReference>
<evidence type="ECO:0000259" key="6">
    <source>
        <dbReference type="PROSITE" id="PS50850"/>
    </source>
</evidence>
<dbReference type="AlphaFoldDB" id="A0A401YGR6"/>
<feature type="transmembrane region" description="Helical" evidence="5">
    <location>
        <begin position="247"/>
        <end position="264"/>
    </location>
</feature>
<gene>
    <name evidence="7" type="ORF">EHYA_01467</name>
</gene>
<evidence type="ECO:0000313" key="7">
    <source>
        <dbReference type="EMBL" id="GCD93816.1"/>
    </source>
</evidence>
<sequence>MRTYLELLRVPYAGRLLGGTLFGRLPNGMGALAVLLLVRADGGGYGLAGALSAVYGLASAAGQPVLGRWMDRRGQTGVLIGSATVSALAYAVFALVGARPLPVAVAAVLVAGFTTPPLEAGLRALWPSVLTPERVQAAYALDAAAQEVLFTVGPLIVVVVVQLGSAQLAVLLTGLVGVAGTLIVATSHPSRVWRGEPHTPHWAGALRSPGLRVVLPAFTLAGIALGVLSVAAVAYADREGSDALSGVFLAAMSFGALLGGLVHGVRAWRTPPARRLLWFMAWLTLCYLPLIVVPGPWLMMPLAVLSGVFLAPAIACVFTLIDELAPRGTVTEAFAWLVAAMGAGAAVGMALAGWAGEVAGARGAFAVAGVGAGLGLLVLLAGRGRLISNVIQLVETADPELSRNGASSA</sequence>
<dbReference type="Gene3D" id="1.20.1250.20">
    <property type="entry name" value="MFS general substrate transporter like domains"/>
    <property type="match status" value="1"/>
</dbReference>
<feature type="domain" description="Major facilitator superfamily (MFS) profile" evidence="6">
    <location>
        <begin position="210"/>
        <end position="409"/>
    </location>
</feature>
<dbReference type="Proteomes" id="UP000286931">
    <property type="component" value="Unassembled WGS sequence"/>
</dbReference>
<dbReference type="InterPro" id="IPR020846">
    <property type="entry name" value="MFS_dom"/>
</dbReference>
<feature type="transmembrane region" description="Helical" evidence="5">
    <location>
        <begin position="276"/>
        <end position="293"/>
    </location>
</feature>
<protein>
    <submittedName>
        <fullName evidence="7">MFS transporter</fullName>
    </submittedName>
</protein>
<keyword evidence="2 5" id="KW-0812">Transmembrane</keyword>
<feature type="transmembrane region" description="Helical" evidence="5">
    <location>
        <begin position="213"/>
        <end position="235"/>
    </location>
</feature>
<dbReference type="GO" id="GO:0005886">
    <property type="term" value="C:plasma membrane"/>
    <property type="evidence" value="ECO:0007669"/>
    <property type="project" value="UniProtKB-SubCell"/>
</dbReference>
<feature type="transmembrane region" description="Helical" evidence="5">
    <location>
        <begin position="104"/>
        <end position="126"/>
    </location>
</feature>
<dbReference type="PANTHER" id="PTHR23542">
    <property type="match status" value="1"/>
</dbReference>
<accession>A0A401YGR6</accession>
<evidence type="ECO:0000256" key="2">
    <source>
        <dbReference type="ARBA" id="ARBA00022692"/>
    </source>
</evidence>
<comment type="subcellular location">
    <subcellularLocation>
        <location evidence="1">Cell membrane</location>
        <topology evidence="1">Multi-pass membrane protein</topology>
    </subcellularLocation>
</comment>
<reference evidence="7 8" key="1">
    <citation type="submission" date="2018-12" db="EMBL/GenBank/DDBJ databases">
        <title>Draft genome sequence of Embleya hyalina NBRC 13850T.</title>
        <authorList>
            <person name="Komaki H."/>
            <person name="Hosoyama A."/>
            <person name="Kimura A."/>
            <person name="Ichikawa N."/>
            <person name="Tamura T."/>
        </authorList>
    </citation>
    <scope>NUCLEOTIDE SEQUENCE [LARGE SCALE GENOMIC DNA]</scope>
    <source>
        <strain evidence="7 8">NBRC 13850</strain>
    </source>
</reference>
<dbReference type="SUPFAM" id="SSF103473">
    <property type="entry name" value="MFS general substrate transporter"/>
    <property type="match status" value="1"/>
</dbReference>
<dbReference type="Pfam" id="PF07690">
    <property type="entry name" value="MFS_1"/>
    <property type="match status" value="1"/>
</dbReference>